<dbReference type="AlphaFoldDB" id="A0A8S9JTA6"/>
<accession>A0A8S9JTA6</accession>
<dbReference type="EMBL" id="QGKY02000246">
    <property type="protein sequence ID" value="KAF2584697.1"/>
    <property type="molecule type" value="Genomic_DNA"/>
</dbReference>
<evidence type="ECO:0000313" key="2">
    <source>
        <dbReference type="EMBL" id="KAF2584697.1"/>
    </source>
</evidence>
<comment type="caution">
    <text evidence="2">The sequence shown here is derived from an EMBL/GenBank/DDBJ whole genome shotgun (WGS) entry which is preliminary data.</text>
</comment>
<gene>
    <name evidence="2" type="ORF">F2Q70_00037783</name>
</gene>
<reference evidence="2" key="1">
    <citation type="submission" date="2019-12" db="EMBL/GenBank/DDBJ databases">
        <title>Genome sequencing and annotation of Brassica cretica.</title>
        <authorList>
            <person name="Studholme D.J."/>
            <person name="Sarris P.F."/>
        </authorList>
    </citation>
    <scope>NUCLEOTIDE SEQUENCE</scope>
    <source>
        <strain evidence="2">PFS-102/07</strain>
        <tissue evidence="2">Leaf</tissue>
    </source>
</reference>
<sequence>MSASSLVINRHEGGNKKNPRRGSNEKRETLPGSGHVLAFSPNVIPETDLFSPISDAGGARARRRRDSSPHPCTSVVFLVFGPTMTSLCTVSHSMLVLIGWFCFASAAGLTDLCRCRLLWVLLLICSPLPAFSVDPSSAFRKAPNLRFRFHRLPRCSHHHEQTWQTP</sequence>
<feature type="region of interest" description="Disordered" evidence="1">
    <location>
        <begin position="1"/>
        <end position="35"/>
    </location>
</feature>
<protein>
    <submittedName>
        <fullName evidence="2">Uncharacterized protein</fullName>
    </submittedName>
</protein>
<proteinExistence type="predicted"/>
<evidence type="ECO:0000256" key="1">
    <source>
        <dbReference type="SAM" id="MobiDB-lite"/>
    </source>
</evidence>
<organism evidence="2">
    <name type="scientific">Brassica cretica</name>
    <name type="common">Mustard</name>
    <dbReference type="NCBI Taxonomy" id="69181"/>
    <lineage>
        <taxon>Eukaryota</taxon>
        <taxon>Viridiplantae</taxon>
        <taxon>Streptophyta</taxon>
        <taxon>Embryophyta</taxon>
        <taxon>Tracheophyta</taxon>
        <taxon>Spermatophyta</taxon>
        <taxon>Magnoliopsida</taxon>
        <taxon>eudicotyledons</taxon>
        <taxon>Gunneridae</taxon>
        <taxon>Pentapetalae</taxon>
        <taxon>rosids</taxon>
        <taxon>malvids</taxon>
        <taxon>Brassicales</taxon>
        <taxon>Brassicaceae</taxon>
        <taxon>Brassiceae</taxon>
        <taxon>Brassica</taxon>
    </lineage>
</organism>
<name>A0A8S9JTA6_BRACR</name>